<dbReference type="SUPFAM" id="SSF56801">
    <property type="entry name" value="Acetyl-CoA synthetase-like"/>
    <property type="match status" value="1"/>
</dbReference>
<dbReference type="RefSeq" id="XP_022302880.1">
    <property type="nucleotide sequence ID" value="XM_022447172.1"/>
</dbReference>
<dbReference type="Gene3D" id="3.30.300.30">
    <property type="match status" value="1"/>
</dbReference>
<protein>
    <submittedName>
        <fullName evidence="3">Uncharacterized protein LOC111110605</fullName>
    </submittedName>
</protein>
<dbReference type="Pfam" id="PF00501">
    <property type="entry name" value="AMP-binding"/>
    <property type="match status" value="1"/>
</dbReference>
<reference evidence="3" key="1">
    <citation type="submission" date="2025-08" db="UniProtKB">
        <authorList>
            <consortium name="RefSeq"/>
        </authorList>
    </citation>
    <scope>IDENTIFICATION</scope>
    <source>
        <tissue evidence="3">Whole sample</tissue>
    </source>
</reference>
<name>A0A8B8BHN2_CRAVI</name>
<dbReference type="PANTHER" id="PTHR42814:SF3">
    <property type="entry name" value="BETA-N-ACETYLHEXOSAMINIDASE"/>
    <property type="match status" value="1"/>
</dbReference>
<gene>
    <name evidence="3" type="primary">LOC111110605</name>
</gene>
<dbReference type="InterPro" id="IPR042099">
    <property type="entry name" value="ANL_N_sf"/>
</dbReference>
<organism evidence="2 3">
    <name type="scientific">Crassostrea virginica</name>
    <name type="common">Eastern oyster</name>
    <dbReference type="NCBI Taxonomy" id="6565"/>
    <lineage>
        <taxon>Eukaryota</taxon>
        <taxon>Metazoa</taxon>
        <taxon>Spiralia</taxon>
        <taxon>Lophotrochozoa</taxon>
        <taxon>Mollusca</taxon>
        <taxon>Bivalvia</taxon>
        <taxon>Autobranchia</taxon>
        <taxon>Pteriomorphia</taxon>
        <taxon>Ostreida</taxon>
        <taxon>Ostreoidea</taxon>
        <taxon>Ostreidae</taxon>
        <taxon>Crassostrea</taxon>
    </lineage>
</organism>
<feature type="domain" description="AMP-dependent synthetase/ligase" evidence="1">
    <location>
        <begin position="23"/>
        <end position="408"/>
    </location>
</feature>
<dbReference type="InterPro" id="IPR000873">
    <property type="entry name" value="AMP-dep_synth/lig_dom"/>
</dbReference>
<dbReference type="Gene3D" id="3.40.50.12780">
    <property type="entry name" value="N-terminal domain of ligase-like"/>
    <property type="match status" value="1"/>
</dbReference>
<dbReference type="GeneID" id="111110605"/>
<proteinExistence type="predicted"/>
<evidence type="ECO:0000259" key="1">
    <source>
        <dbReference type="Pfam" id="PF00501"/>
    </source>
</evidence>
<evidence type="ECO:0000313" key="3">
    <source>
        <dbReference type="RefSeq" id="XP_022302880.1"/>
    </source>
</evidence>
<dbReference type="KEGG" id="cvn:111110605"/>
<dbReference type="CDD" id="cd04433">
    <property type="entry name" value="AFD_class_I"/>
    <property type="match status" value="1"/>
</dbReference>
<dbReference type="PANTHER" id="PTHR42814">
    <property type="entry name" value="AMP-BINDING DOMAIN-CONTAINING PROTEIN"/>
    <property type="match status" value="1"/>
</dbReference>
<sequence length="566" mass="63329">MDDSYLSSKESLDIPYITFPDLLRKWAEKNPNKTAFIFVDEEDDRYELSLGELYDKATKFAKTLTGHGVRKGDVIALNGRNLPEWLIACFGIQLAGGSPLCLPYLQKKDDFVKVCSKLGPVKMLIIDPGSGGQNCQFVKDMIRTDFGTNNVESSEIPDLRQVVLFNHHESLPSVKTVVELCSRECDVDLPRLDPEDLGLILLTSGTTNTPKAVPYSHHALVISGHNYIHLMKTSGKYDSFYNDRPFYWIGGFALWEVASGGSRVTLINAMKSSSLATAAVKTCEIIGREKVTTALLIPPMLDLVMKKNIPLRLKTIATGGMIVHSALLKNIDKLCDEFICVYACTELGFIACNTFTEKDITNTTKGLLSCRPLPGIEIKVTDDDGFLLPAGQRGSIQVRSTRRFNGYLKQNLPPKSKETLERTGWFCPDDGGYVTEDGELVMEGRLQEIIQVFTRKVFPFEIENVIKTKSNVSSAKVISLKDKETGDLPPFAAIVYHPNVEESCESMQDYIRKEFNITTENQMLEYLYVPRGIVSFKQFPVLANGKPNLRAIRQIILETVDSEKYE</sequence>
<dbReference type="Proteomes" id="UP000694844">
    <property type="component" value="Chromosome 8"/>
</dbReference>
<dbReference type="OrthoDB" id="10253869at2759"/>
<evidence type="ECO:0000313" key="2">
    <source>
        <dbReference type="Proteomes" id="UP000694844"/>
    </source>
</evidence>
<dbReference type="InterPro" id="IPR045851">
    <property type="entry name" value="AMP-bd_C_sf"/>
</dbReference>
<dbReference type="AlphaFoldDB" id="A0A8B8BHN2"/>
<accession>A0A8B8BHN2</accession>
<keyword evidence="2" id="KW-1185">Reference proteome</keyword>